<dbReference type="Pfam" id="PF16297">
    <property type="entry name" value="DUF4939"/>
    <property type="match status" value="1"/>
</dbReference>
<evidence type="ECO:0000259" key="1">
    <source>
        <dbReference type="Pfam" id="PF16297"/>
    </source>
</evidence>
<feature type="domain" description="DUF4939" evidence="1">
    <location>
        <begin position="62"/>
        <end position="114"/>
    </location>
</feature>
<dbReference type="Ensembl" id="ENSSANT00000098056.1">
    <property type="protein sequence ID" value="ENSSANP00000092310.1"/>
    <property type="gene ID" value="ENSSANG00000045583.1"/>
</dbReference>
<dbReference type="InterPro" id="IPR032549">
    <property type="entry name" value="DUF4939"/>
</dbReference>
<organism evidence="2 3">
    <name type="scientific">Sinocyclocheilus anshuiensis</name>
    <dbReference type="NCBI Taxonomy" id="1608454"/>
    <lineage>
        <taxon>Eukaryota</taxon>
        <taxon>Metazoa</taxon>
        <taxon>Chordata</taxon>
        <taxon>Craniata</taxon>
        <taxon>Vertebrata</taxon>
        <taxon>Euteleostomi</taxon>
        <taxon>Actinopterygii</taxon>
        <taxon>Neopterygii</taxon>
        <taxon>Teleostei</taxon>
        <taxon>Ostariophysi</taxon>
        <taxon>Cypriniformes</taxon>
        <taxon>Cyprinidae</taxon>
        <taxon>Cyprininae</taxon>
        <taxon>Sinocyclocheilus</taxon>
    </lineage>
</organism>
<dbReference type="AlphaFoldDB" id="A0A671S889"/>
<dbReference type="Proteomes" id="UP000472260">
    <property type="component" value="Unassembled WGS sequence"/>
</dbReference>
<sequence length="154" mass="17590">MLLHITNLKLNISEPLIVCFEGNVFSQMSFGCNHISLDCRQVVCVLYNVLTVGSALFMSCMNSQRRSLRSKVAFLISLLNGNALEWARAIWNADSAIINSYDDFKDHFKEVFGFLLLSHTDYQEAKIPRTLSYLSYSPAFDPNQHHIDHKPLFT</sequence>
<accession>A0A671S889</accession>
<reference evidence="2" key="2">
    <citation type="submission" date="2025-09" db="UniProtKB">
        <authorList>
            <consortium name="Ensembl"/>
        </authorList>
    </citation>
    <scope>IDENTIFICATION</scope>
</reference>
<proteinExistence type="predicted"/>
<reference evidence="2" key="1">
    <citation type="submission" date="2025-08" db="UniProtKB">
        <authorList>
            <consortium name="Ensembl"/>
        </authorList>
    </citation>
    <scope>IDENTIFICATION</scope>
</reference>
<evidence type="ECO:0000313" key="3">
    <source>
        <dbReference type="Proteomes" id="UP000472260"/>
    </source>
</evidence>
<name>A0A671S889_9TELE</name>
<evidence type="ECO:0000313" key="2">
    <source>
        <dbReference type="Ensembl" id="ENSSANP00000092310.1"/>
    </source>
</evidence>
<keyword evidence="3" id="KW-1185">Reference proteome</keyword>
<protein>
    <recommendedName>
        <fullName evidence="1">DUF4939 domain-containing protein</fullName>
    </recommendedName>
</protein>